<reference evidence="4" key="1">
    <citation type="submission" date="2016-06" db="UniProtKB">
        <authorList>
            <consortium name="WormBaseParasite"/>
        </authorList>
    </citation>
    <scope>IDENTIFICATION</scope>
</reference>
<dbReference type="WBParaSite" id="ECPE_0001206301-mRNA-1">
    <property type="protein sequence ID" value="ECPE_0001206301-mRNA-1"/>
    <property type="gene ID" value="ECPE_0001206301"/>
</dbReference>
<name>A0A183AYJ3_9TREM</name>
<dbReference type="Proteomes" id="UP000272942">
    <property type="component" value="Unassembled WGS sequence"/>
</dbReference>
<dbReference type="AlphaFoldDB" id="A0A183AYJ3"/>
<evidence type="ECO:0000313" key="3">
    <source>
        <dbReference type="Proteomes" id="UP000272942"/>
    </source>
</evidence>
<keyword evidence="3" id="KW-1185">Reference proteome</keyword>
<protein>
    <submittedName>
        <fullName evidence="4">Vps5 domain-containing protein</fullName>
    </submittedName>
</protein>
<organism evidence="4">
    <name type="scientific">Echinostoma caproni</name>
    <dbReference type="NCBI Taxonomy" id="27848"/>
    <lineage>
        <taxon>Eukaryota</taxon>
        <taxon>Metazoa</taxon>
        <taxon>Spiralia</taxon>
        <taxon>Lophotrochozoa</taxon>
        <taxon>Platyhelminthes</taxon>
        <taxon>Trematoda</taxon>
        <taxon>Digenea</taxon>
        <taxon>Plagiorchiida</taxon>
        <taxon>Echinostomata</taxon>
        <taxon>Echinostomatoidea</taxon>
        <taxon>Echinostomatidae</taxon>
        <taxon>Echinostoma</taxon>
    </lineage>
</organism>
<dbReference type="InterPro" id="IPR008491">
    <property type="entry name" value="CDK5RAP3"/>
</dbReference>
<dbReference type="EMBL" id="UZAN01052001">
    <property type="protein sequence ID" value="VDP89247.1"/>
    <property type="molecule type" value="Genomic_DNA"/>
</dbReference>
<evidence type="ECO:0000313" key="4">
    <source>
        <dbReference type="WBParaSite" id="ECPE_0001206301-mRNA-1"/>
    </source>
</evidence>
<proteinExistence type="predicted"/>
<gene>
    <name evidence="2" type="ORF">ECPE_LOCUS12028</name>
</gene>
<feature type="coiled-coil region" evidence="1">
    <location>
        <begin position="75"/>
        <end position="109"/>
    </location>
</feature>
<sequence length="132" mass="15141">MGFCQSDIYEITATSIRLCTFKFVLQVFDRFSCVVQIRNRSAKGSRRTVGVCKSSSTSHRSLSQLLMIRSKPGFLDRLVTRLQDMRNQVERSRRRVAEAQMQINEATAEQERQAAVLLKHRSDCKQLVTLVS</sequence>
<dbReference type="Pfam" id="PF05600">
    <property type="entry name" value="CDK5RAP3"/>
    <property type="match status" value="1"/>
</dbReference>
<keyword evidence="1" id="KW-0175">Coiled coil</keyword>
<accession>A0A183AYJ3</accession>
<reference evidence="2 3" key="2">
    <citation type="submission" date="2018-11" db="EMBL/GenBank/DDBJ databases">
        <authorList>
            <consortium name="Pathogen Informatics"/>
        </authorList>
    </citation>
    <scope>NUCLEOTIDE SEQUENCE [LARGE SCALE GENOMIC DNA]</scope>
    <source>
        <strain evidence="2 3">Egypt</strain>
    </source>
</reference>
<dbReference type="OrthoDB" id="340432at2759"/>
<evidence type="ECO:0000256" key="1">
    <source>
        <dbReference type="SAM" id="Coils"/>
    </source>
</evidence>
<evidence type="ECO:0000313" key="2">
    <source>
        <dbReference type="EMBL" id="VDP89247.1"/>
    </source>
</evidence>